<dbReference type="Proteomes" id="UP000480246">
    <property type="component" value="Unassembled WGS sequence"/>
</dbReference>
<dbReference type="AlphaFoldDB" id="A0A7C8GSW0"/>
<evidence type="ECO:0008006" key="4">
    <source>
        <dbReference type="Google" id="ProtNLM"/>
    </source>
</evidence>
<accession>A0A7C8GSW0</accession>
<evidence type="ECO:0000256" key="1">
    <source>
        <dbReference type="SAM" id="Phobius"/>
    </source>
</evidence>
<dbReference type="RefSeq" id="WP_153403662.1">
    <property type="nucleotide sequence ID" value="NZ_ML762431.1"/>
</dbReference>
<proteinExistence type="predicted"/>
<comment type="caution">
    <text evidence="2">The sequence shown here is derived from an EMBL/GenBank/DDBJ whole genome shotgun (WGS) entry which is preliminary data.</text>
</comment>
<keyword evidence="1" id="KW-1133">Transmembrane helix</keyword>
<protein>
    <recommendedName>
        <fullName evidence="4">ABC transporter permease</fullName>
    </recommendedName>
</protein>
<dbReference type="OrthoDB" id="2014935at2"/>
<evidence type="ECO:0000313" key="3">
    <source>
        <dbReference type="Proteomes" id="UP000480246"/>
    </source>
</evidence>
<keyword evidence="1" id="KW-0812">Transmembrane</keyword>
<gene>
    <name evidence="2" type="ORF">F9U64_11890</name>
</gene>
<reference evidence="2 3" key="1">
    <citation type="submission" date="2019-10" db="EMBL/GenBank/DDBJ databases">
        <title>Gracilibacillus sp. nov. isolated from rice seeds.</title>
        <authorList>
            <person name="He S."/>
        </authorList>
    </citation>
    <scope>NUCLEOTIDE SEQUENCE [LARGE SCALE GENOMIC DNA]</scope>
    <source>
        <strain evidence="2 3">TD8</strain>
    </source>
</reference>
<evidence type="ECO:0000313" key="2">
    <source>
        <dbReference type="EMBL" id="KAB8133605.1"/>
    </source>
</evidence>
<dbReference type="EMBL" id="WEID01000057">
    <property type="protein sequence ID" value="KAB8133605.1"/>
    <property type="molecule type" value="Genomic_DNA"/>
</dbReference>
<feature type="transmembrane region" description="Helical" evidence="1">
    <location>
        <begin position="20"/>
        <end position="38"/>
    </location>
</feature>
<name>A0A7C8GSW0_9BACI</name>
<keyword evidence="1" id="KW-0472">Membrane</keyword>
<organism evidence="2 3">
    <name type="scientific">Gracilibacillus oryzae</name>
    <dbReference type="NCBI Taxonomy" id="1672701"/>
    <lineage>
        <taxon>Bacteria</taxon>
        <taxon>Bacillati</taxon>
        <taxon>Bacillota</taxon>
        <taxon>Bacilli</taxon>
        <taxon>Bacillales</taxon>
        <taxon>Bacillaceae</taxon>
        <taxon>Gracilibacillus</taxon>
    </lineage>
</organism>
<keyword evidence="3" id="KW-1185">Reference proteome</keyword>
<sequence length="78" mass="8667">MNNLFNQTGTLFLYIVRKDWLKLLIWAVALSLFAGGFAKALDELYGKDPAGLMAMYETMKNPAMIAMIGPTEATAETY</sequence>